<dbReference type="PANTHER" id="PTHR48228">
    <property type="entry name" value="SUCCINYL-COA--D-CITRAMALATE COA-TRANSFERASE"/>
    <property type="match status" value="1"/>
</dbReference>
<dbReference type="InterPro" id="IPR044855">
    <property type="entry name" value="CoA-Trfase_III_dom3_sf"/>
</dbReference>
<proteinExistence type="predicted"/>
<dbReference type="Proteomes" id="UP001499993">
    <property type="component" value="Unassembled WGS sequence"/>
</dbReference>
<evidence type="ECO:0000256" key="1">
    <source>
        <dbReference type="SAM" id="MobiDB-lite"/>
    </source>
</evidence>
<dbReference type="RefSeq" id="WP_345558319.1">
    <property type="nucleotide sequence ID" value="NZ_BAABIK010000028.1"/>
</dbReference>
<feature type="region of interest" description="Disordered" evidence="1">
    <location>
        <begin position="324"/>
        <end position="350"/>
    </location>
</feature>
<comment type="caution">
    <text evidence="2">The sequence shown here is derived from an EMBL/GenBank/DDBJ whole genome shotgun (WGS) entry which is preliminary data.</text>
</comment>
<dbReference type="PANTHER" id="PTHR48228:SF5">
    <property type="entry name" value="ALPHA-METHYLACYL-COA RACEMASE"/>
    <property type="match status" value="1"/>
</dbReference>
<dbReference type="InterPro" id="IPR050509">
    <property type="entry name" value="CoA-transferase_III"/>
</dbReference>
<evidence type="ECO:0000313" key="2">
    <source>
        <dbReference type="EMBL" id="GAA4952722.1"/>
    </source>
</evidence>
<keyword evidence="3" id="KW-1185">Reference proteome</keyword>
<dbReference type="InterPro" id="IPR023606">
    <property type="entry name" value="CoA-Trfase_III_dom_1_sf"/>
</dbReference>
<dbReference type="Gene3D" id="3.30.1540.10">
    <property type="entry name" value="formyl-coa transferase, domain 3"/>
    <property type="match status" value="1"/>
</dbReference>
<name>A0ABP9GT20_9ACTN</name>
<gene>
    <name evidence="2" type="ORF">GCM10023224_41860</name>
</gene>
<reference evidence="3" key="1">
    <citation type="journal article" date="2019" name="Int. J. Syst. Evol. Microbiol.">
        <title>The Global Catalogue of Microorganisms (GCM) 10K type strain sequencing project: providing services to taxonomists for standard genome sequencing and annotation.</title>
        <authorList>
            <consortium name="The Broad Institute Genomics Platform"/>
            <consortium name="The Broad Institute Genome Sequencing Center for Infectious Disease"/>
            <person name="Wu L."/>
            <person name="Ma J."/>
        </authorList>
    </citation>
    <scope>NUCLEOTIDE SEQUENCE [LARGE SCALE GENOMIC DNA]</scope>
    <source>
        <strain evidence="3">JCM 18123</strain>
    </source>
</reference>
<evidence type="ECO:0000313" key="3">
    <source>
        <dbReference type="Proteomes" id="UP001499993"/>
    </source>
</evidence>
<sequence>MGPLHGIRVVEFAGIGPGPMAAMLLADLGASVIRLDRPAAAEAAERGDRPHMSAGRPVMGVDLKSEEGAAAARGLVASADVLLEGFRPGVMERRGLGPDTCLALNPRLIYARMTGWGQDGPLSQVAGHDMNYISLNGALHSIGRRGGAPVPPVNLLGDFGGGTMFVVTGILSALVERQASGRGQVVDAAMVDGSALLMSMVYEDRERGAWSDERGTNYLDTGAPWYDVYECADGRHVSVGCIEPQFYAAFLEGLGLSRAELPDQWDRENWPKLRERFAAELRTRTRDEWAEVFGGSEACVQPVLSMAEAPDHPHVSARGSVVRKDGRLYPGPAPRFDRTPGRATRDPGFAAPSLAEALAEWGLESAPTPDRGPE</sequence>
<organism evidence="2 3">
    <name type="scientific">Streptomonospora halophila</name>
    <dbReference type="NCBI Taxonomy" id="427369"/>
    <lineage>
        <taxon>Bacteria</taxon>
        <taxon>Bacillati</taxon>
        <taxon>Actinomycetota</taxon>
        <taxon>Actinomycetes</taxon>
        <taxon>Streptosporangiales</taxon>
        <taxon>Nocardiopsidaceae</taxon>
        <taxon>Streptomonospora</taxon>
    </lineage>
</organism>
<protein>
    <submittedName>
        <fullName evidence="2">CaiB/BaiF CoA-transferase family protein</fullName>
    </submittedName>
</protein>
<dbReference type="SUPFAM" id="SSF89796">
    <property type="entry name" value="CoA-transferase family III (CaiB/BaiF)"/>
    <property type="match status" value="1"/>
</dbReference>
<feature type="compositionally biased region" description="Basic and acidic residues" evidence="1">
    <location>
        <begin position="335"/>
        <end position="345"/>
    </location>
</feature>
<dbReference type="Gene3D" id="3.40.50.10540">
    <property type="entry name" value="Crotonobetainyl-coa:carnitine coa-transferase, domain 1"/>
    <property type="match status" value="1"/>
</dbReference>
<dbReference type="Pfam" id="PF02515">
    <property type="entry name" value="CoA_transf_3"/>
    <property type="match status" value="1"/>
</dbReference>
<dbReference type="InterPro" id="IPR003673">
    <property type="entry name" value="CoA-Trfase_fam_III"/>
</dbReference>
<accession>A0ABP9GT20</accession>
<dbReference type="EMBL" id="BAABIK010000028">
    <property type="protein sequence ID" value="GAA4952722.1"/>
    <property type="molecule type" value="Genomic_DNA"/>
</dbReference>